<gene>
    <name evidence="2" type="ORF">FNF28_05972</name>
</gene>
<sequence>MHGSRGSSATGSSATAAASRGGTPLTVADDTVPVPVELLTPALRACLASGPGSAASVAATADAGLTSMEERVQAVERASLPLPPPQQARLNELAALPWWTKKYKGVYLTRGGYRASLWHSGRMQHCRSVPTAELAARVFDSLAIAPDLTHPLLRYRGIARHNRKWRGSLYLRAKRRTVTTNVFPSPTEAAHAFDALSRSHERGAPLNFPRDGEVAFVAGSDPAALRRFRLTRSRELASWLVERGVSTAAEAQAALAAAPTFEEYGFEAGAAAELEARRALQGRSVWTPTSGRSKSAGGGAAGSTSASSSASSGAREGASAGLTVAKPPLASSQQSSATPASESEGPGDTPFSEQDAGDGVDDDCLGGDSSQSRDADGDEALDDNGDSRSAPGDDEGRTPGAESGGITPSDSGPRSASPAAAKGAAPEQREATVDTGGWEAVIGGAAQATAASSSSSFSSSSSSAASAAAAAAAAAAAVRARAAAKPAPVVPPPQAAAVIALPPRTRATRGHFDVDIDRPRQRRARRQERRYTGRTYTGWTLHEGHGELPRPALLAHVGVPSADPAEAAAVAEMELESSEAAAVEAANPPLWHAL</sequence>
<proteinExistence type="predicted"/>
<feature type="compositionally biased region" description="Low complexity" evidence="1">
    <location>
        <begin position="408"/>
        <end position="426"/>
    </location>
</feature>
<feature type="region of interest" description="Disordered" evidence="1">
    <location>
        <begin position="283"/>
        <end position="480"/>
    </location>
</feature>
<reference evidence="2 3" key="1">
    <citation type="submission" date="2019-07" db="EMBL/GenBank/DDBJ databases">
        <title>Genomes of Cafeteria roenbergensis.</title>
        <authorList>
            <person name="Fischer M.G."/>
            <person name="Hackl T."/>
            <person name="Roman M."/>
        </authorList>
    </citation>
    <scope>NUCLEOTIDE SEQUENCE [LARGE SCALE GENOMIC DNA]</scope>
    <source>
        <strain evidence="2 3">RCC970-E3</strain>
    </source>
</reference>
<name>A0A5A8D235_CAFRO</name>
<feature type="compositionally biased region" description="Low complexity" evidence="1">
    <location>
        <begin position="1"/>
        <end position="23"/>
    </location>
</feature>
<dbReference type="AlphaFoldDB" id="A0A5A8D235"/>
<protein>
    <submittedName>
        <fullName evidence="2">Uncharacterized protein</fullName>
    </submittedName>
</protein>
<organism evidence="2 3">
    <name type="scientific">Cafeteria roenbergensis</name>
    <name type="common">Marine flagellate</name>
    <dbReference type="NCBI Taxonomy" id="33653"/>
    <lineage>
        <taxon>Eukaryota</taxon>
        <taxon>Sar</taxon>
        <taxon>Stramenopiles</taxon>
        <taxon>Bigyra</taxon>
        <taxon>Opalozoa</taxon>
        <taxon>Bicosoecida</taxon>
        <taxon>Cafeteriaceae</taxon>
        <taxon>Cafeteria</taxon>
    </lineage>
</organism>
<evidence type="ECO:0000256" key="1">
    <source>
        <dbReference type="SAM" id="MobiDB-lite"/>
    </source>
</evidence>
<feature type="region of interest" description="Disordered" evidence="1">
    <location>
        <begin position="1"/>
        <end position="29"/>
    </location>
</feature>
<feature type="compositionally biased region" description="Acidic residues" evidence="1">
    <location>
        <begin position="355"/>
        <end position="365"/>
    </location>
</feature>
<evidence type="ECO:0000313" key="3">
    <source>
        <dbReference type="Proteomes" id="UP000324907"/>
    </source>
</evidence>
<dbReference type="Proteomes" id="UP000324907">
    <property type="component" value="Unassembled WGS sequence"/>
</dbReference>
<comment type="caution">
    <text evidence="2">The sequence shown here is derived from an EMBL/GenBank/DDBJ whole genome shotgun (WGS) entry which is preliminary data.</text>
</comment>
<dbReference type="EMBL" id="VLTL01000135">
    <property type="protein sequence ID" value="KAA0159178.1"/>
    <property type="molecule type" value="Genomic_DNA"/>
</dbReference>
<accession>A0A5A8D235</accession>
<feature type="compositionally biased region" description="Low complexity" evidence="1">
    <location>
        <begin position="440"/>
        <end position="480"/>
    </location>
</feature>
<evidence type="ECO:0000313" key="2">
    <source>
        <dbReference type="EMBL" id="KAA0159178.1"/>
    </source>
</evidence>
<feature type="compositionally biased region" description="Low complexity" evidence="1">
    <location>
        <begin position="302"/>
        <end position="344"/>
    </location>
</feature>